<dbReference type="InterPro" id="IPR001119">
    <property type="entry name" value="SLH_dom"/>
</dbReference>
<comment type="caution">
    <text evidence="2">The sequence shown here is derived from an EMBL/GenBank/DDBJ whole genome shotgun (WGS) entry which is preliminary data.</text>
</comment>
<dbReference type="Pfam" id="PF00395">
    <property type="entry name" value="SLH"/>
    <property type="match status" value="2"/>
</dbReference>
<dbReference type="PANTHER" id="PTHR43308">
    <property type="entry name" value="OUTER MEMBRANE PROTEIN ALPHA-RELATED"/>
    <property type="match status" value="1"/>
</dbReference>
<accession>A0A229NZ29</accession>
<dbReference type="Gene3D" id="2.60.40.10">
    <property type="entry name" value="Immunoglobulins"/>
    <property type="match status" value="2"/>
</dbReference>
<dbReference type="InterPro" id="IPR003961">
    <property type="entry name" value="FN3_dom"/>
</dbReference>
<dbReference type="Pfam" id="PF20578">
    <property type="entry name" value="aBig_2"/>
    <property type="match status" value="1"/>
</dbReference>
<sequence length="1198" mass="128655">MPMAYALSPVAEVYYNSGTSVYDSSDFESQLNDAVKAKLVAGGVNPKYVSIMDASADRTTVTDTTYVHNGYDSWYIKNGGFGATPPMVETPDYNHVQISNGGNTLTFYGYTSPAYKDFMLTQGSPSGKKIITFDMDESKVDYHSMEGGGFLFNTEIDGNGKLSGYSILYVQGAVKVYKIDGVDATALHNETGRALSSMPGVTQIGNFSKGASTHHSIKVVATDTTLNMWDNGDQIIRNLTLPDVYGNEFGPIVSHIGHGCGIISIFAFDNMKLFSTSSKPLDVAADKINWGTSPLRYIVNINDDPRGELDGGTNQSKLTESFDRSGAQYIGVTSATYESIDQTFIDGIINGGQHVNSNKSSTDIIQEIADRIANQLISDYKDGILAIEKAEDKTDIRYQPGETKNSVKNNLTLQQDDGVTTVWSSDQPSVIAPDGTVKRPVIAQSGTYVTLTATITKDGLTSEKTFTVYVKAADPAPLGDLSAVAGNQQLTLKFPALTGATSIVVEQSTDGTNFTPVSPVETLDAASTSATLTGLTNGETYYFRLNVGSGPYAGLSNVVDASPSKSLTTLSAVAGSQQVTLNFPALTGATSIVVEQSTDGTNFTPVSPVEMLDAASTSATLTGLTNGETYSFRLNVGSGSYAGVSNVVDASPSEPITTLSAVAGIEQVTLNFPVLTGATSIIVEQSTDGTTFRPVSPLETLDAAAISATLAGLSSNETYYFRLNVESGPYAGMSNVVTIKPNAPAEVPPVEVPPTGNTDVVQQPAPTMKPEVIVSDQANGGKVVQEIITKLVGNNLKVSGEIISANGQKLNLPNIVMNQDGSFTLPQLPSGEYTLSLNVFAPNGEKLAGPAGKLTVDSNGKAKLAVDLVDPYGTILDKVTNQPVAGVNMQLYWADTELNRSKGRVPGTLVQLPELPDFAPNKNHNPQISSTSGQYGWMVYADGDYYFTGEKNGYIIFDSRADKREERFGDDSFIKDGLIHVGDTIVEFSFSTKPKVKATGDHSAYMVGYPDDTFQADRGIIRSEMAAILSRLYTSAADSNKVSYSDVSAKHWAANAITTASNNEWMVGFSDKTFKPKKQITRAEFAQILMNVYQWDTAQGSTYTDVAGHWAEKAIATAQKQGMLLDFTEKNFNPNQSITRLEVIRILNGLLDRKPWDIKVGPEWTDIPEDHSNYVDIMEASIPHSFEQLETGIENWKE</sequence>
<dbReference type="SMART" id="SM00060">
    <property type="entry name" value="FN3"/>
    <property type="match status" value="3"/>
</dbReference>
<feature type="domain" description="SLH" evidence="1">
    <location>
        <begin position="1040"/>
        <end position="1103"/>
    </location>
</feature>
<dbReference type="AlphaFoldDB" id="A0A229NZ29"/>
<evidence type="ECO:0000313" key="2">
    <source>
        <dbReference type="EMBL" id="OXM15150.1"/>
    </source>
</evidence>
<dbReference type="InterPro" id="IPR013783">
    <property type="entry name" value="Ig-like_fold"/>
</dbReference>
<keyword evidence="3" id="KW-1185">Reference proteome</keyword>
<dbReference type="SUPFAM" id="SSF49265">
    <property type="entry name" value="Fibronectin type III"/>
    <property type="match status" value="1"/>
</dbReference>
<dbReference type="InterPro" id="IPR051465">
    <property type="entry name" value="Cell_Envelope_Struct_Comp"/>
</dbReference>
<gene>
    <name evidence="2" type="ORF">CGZ75_17925</name>
</gene>
<dbReference type="Proteomes" id="UP000215145">
    <property type="component" value="Unassembled WGS sequence"/>
</dbReference>
<proteinExistence type="predicted"/>
<reference evidence="2 3" key="1">
    <citation type="submission" date="2017-07" db="EMBL/GenBank/DDBJ databases">
        <title>Paenibacillus herberti R33 genome sequencing and assembly.</title>
        <authorList>
            <person name="Su W."/>
        </authorList>
    </citation>
    <scope>NUCLEOTIDE SEQUENCE [LARGE SCALE GENOMIC DNA]</scope>
    <source>
        <strain evidence="2 3">R33</strain>
    </source>
</reference>
<dbReference type="OrthoDB" id="283370at2"/>
<dbReference type="EMBL" id="NMUQ01000002">
    <property type="protein sequence ID" value="OXM15150.1"/>
    <property type="molecule type" value="Genomic_DNA"/>
</dbReference>
<dbReference type="InterPro" id="IPR036116">
    <property type="entry name" value="FN3_sf"/>
</dbReference>
<evidence type="ECO:0000313" key="3">
    <source>
        <dbReference type="Proteomes" id="UP000215145"/>
    </source>
</evidence>
<protein>
    <submittedName>
        <fullName evidence="2">S-layer protein</fullName>
    </submittedName>
</protein>
<dbReference type="PROSITE" id="PS51272">
    <property type="entry name" value="SLH"/>
    <property type="match status" value="1"/>
</dbReference>
<evidence type="ECO:0000259" key="1">
    <source>
        <dbReference type="PROSITE" id="PS51272"/>
    </source>
</evidence>
<name>A0A229NZ29_9BACL</name>
<organism evidence="2 3">
    <name type="scientific">Paenibacillus herberti</name>
    <dbReference type="NCBI Taxonomy" id="1619309"/>
    <lineage>
        <taxon>Bacteria</taxon>
        <taxon>Bacillati</taxon>
        <taxon>Bacillota</taxon>
        <taxon>Bacilli</taxon>
        <taxon>Bacillales</taxon>
        <taxon>Paenibacillaceae</taxon>
        <taxon>Paenibacillus</taxon>
    </lineage>
</organism>
<dbReference type="InterPro" id="IPR046780">
    <property type="entry name" value="aBig_2"/>
</dbReference>
<dbReference type="PANTHER" id="PTHR43308:SF5">
    <property type="entry name" value="S-LAYER PROTEIN _ PEPTIDOGLYCAN ENDO-BETA-N-ACETYLGLUCOSAMINIDASE"/>
    <property type="match status" value="1"/>
</dbReference>